<organism evidence="2 3">
    <name type="scientific">Ascaris lumbricoides</name>
    <name type="common">Giant roundworm</name>
    <dbReference type="NCBI Taxonomy" id="6252"/>
    <lineage>
        <taxon>Eukaryota</taxon>
        <taxon>Metazoa</taxon>
        <taxon>Ecdysozoa</taxon>
        <taxon>Nematoda</taxon>
        <taxon>Chromadorea</taxon>
        <taxon>Rhabditida</taxon>
        <taxon>Spirurina</taxon>
        <taxon>Ascaridomorpha</taxon>
        <taxon>Ascaridoidea</taxon>
        <taxon>Ascarididae</taxon>
        <taxon>Ascaris</taxon>
    </lineage>
</organism>
<dbReference type="AlphaFoldDB" id="A0A0M3I914"/>
<protein>
    <submittedName>
        <fullName evidence="3">Ovule protein</fullName>
    </submittedName>
</protein>
<reference evidence="3" key="1">
    <citation type="submission" date="2017-02" db="UniProtKB">
        <authorList>
            <consortium name="WormBaseParasite"/>
        </authorList>
    </citation>
    <scope>IDENTIFICATION</scope>
</reference>
<evidence type="ECO:0000256" key="1">
    <source>
        <dbReference type="SAM" id="MobiDB-lite"/>
    </source>
</evidence>
<proteinExistence type="predicted"/>
<name>A0A0M3I914_ASCLU</name>
<evidence type="ECO:0000313" key="2">
    <source>
        <dbReference type="Proteomes" id="UP000036681"/>
    </source>
</evidence>
<evidence type="ECO:0000313" key="3">
    <source>
        <dbReference type="WBParaSite" id="ALUE_0001389501-mRNA-1"/>
    </source>
</evidence>
<feature type="region of interest" description="Disordered" evidence="1">
    <location>
        <begin position="47"/>
        <end position="66"/>
    </location>
</feature>
<feature type="compositionally biased region" description="Polar residues" evidence="1">
    <location>
        <begin position="50"/>
        <end position="66"/>
    </location>
</feature>
<dbReference type="Proteomes" id="UP000036681">
    <property type="component" value="Unplaced"/>
</dbReference>
<keyword evidence="2" id="KW-1185">Reference proteome</keyword>
<sequence>MTFKKKWNINILQRRSNQLWDDIQQIHNFFRPKRQSSALIAVKEKRSCVDEQTQQSSSNKATSERS</sequence>
<dbReference type="WBParaSite" id="ALUE_0001389501-mRNA-1">
    <property type="protein sequence ID" value="ALUE_0001389501-mRNA-1"/>
    <property type="gene ID" value="ALUE_0001389501"/>
</dbReference>
<accession>A0A0M3I914</accession>